<dbReference type="PANTHER" id="PTHR15004:SF0">
    <property type="entry name" value="GLUTAMYL-TRNA(GLN) AMIDOTRANSFERASE SUBUNIT C, MITOCHONDRIAL"/>
    <property type="match status" value="1"/>
</dbReference>
<dbReference type="EMBL" id="FAXA01000028">
    <property type="protein sequence ID" value="CUV01235.1"/>
    <property type="molecule type" value="Genomic_DNA"/>
</dbReference>
<gene>
    <name evidence="1" type="ORF">MGWOODY_Clf1916</name>
</gene>
<name>A0A160V7W8_9ZZZZ</name>
<dbReference type="EC" id="6.3.5.6" evidence="1"/>
<protein>
    <submittedName>
        <fullName evidence="1">Aspartyl-tRNA(Asn) amidotransferase subunit C @ Glutamyl-tRNA(Gln) amidotransferase subunit C</fullName>
        <ecNumber evidence="1">6.3.5.6</ecNumber>
        <ecNumber evidence="1">6.3.5.7</ecNumber>
    </submittedName>
</protein>
<sequence>MSLERSQVEHIASLARIGLTDEEVQIFGEQLSQILEQFEVLNELNTTGVTPTGHAGGLQTVMREDLAEDSLESEDVLKNAPRREGEFFRVNSVLEE</sequence>
<dbReference type="SUPFAM" id="SSF141000">
    <property type="entry name" value="Glu-tRNAGln amidotransferase C subunit"/>
    <property type="match status" value="1"/>
</dbReference>
<evidence type="ECO:0000313" key="1">
    <source>
        <dbReference type="EMBL" id="CUV01235.1"/>
    </source>
</evidence>
<dbReference type="GO" id="GO:0050566">
    <property type="term" value="F:asparaginyl-tRNA synthase (glutamine-hydrolyzing) activity"/>
    <property type="evidence" value="ECO:0007669"/>
    <property type="project" value="UniProtKB-EC"/>
</dbReference>
<dbReference type="GO" id="GO:0006450">
    <property type="term" value="P:regulation of translational fidelity"/>
    <property type="evidence" value="ECO:0007669"/>
    <property type="project" value="InterPro"/>
</dbReference>
<dbReference type="AlphaFoldDB" id="A0A160V7W8"/>
<dbReference type="EC" id="6.3.5.7" evidence="1"/>
<proteinExistence type="inferred from homology"/>
<dbReference type="InterPro" id="IPR003837">
    <property type="entry name" value="GatC"/>
</dbReference>
<organism evidence="1">
    <name type="scientific">hydrothermal vent metagenome</name>
    <dbReference type="NCBI Taxonomy" id="652676"/>
    <lineage>
        <taxon>unclassified sequences</taxon>
        <taxon>metagenomes</taxon>
        <taxon>ecological metagenomes</taxon>
    </lineage>
</organism>
<reference evidence="1" key="1">
    <citation type="submission" date="2015-10" db="EMBL/GenBank/DDBJ databases">
        <authorList>
            <person name="Gilbert D.G."/>
        </authorList>
    </citation>
    <scope>NUCLEOTIDE SEQUENCE</scope>
</reference>
<dbReference type="GO" id="GO:0050567">
    <property type="term" value="F:glutaminyl-tRNA synthase (glutamine-hydrolyzing) activity"/>
    <property type="evidence" value="ECO:0007669"/>
    <property type="project" value="UniProtKB-EC"/>
</dbReference>
<dbReference type="InterPro" id="IPR036113">
    <property type="entry name" value="Asp/Glu-ADT_sf_sub_c"/>
</dbReference>
<dbReference type="GO" id="GO:0016740">
    <property type="term" value="F:transferase activity"/>
    <property type="evidence" value="ECO:0007669"/>
    <property type="project" value="UniProtKB-KW"/>
</dbReference>
<dbReference type="Pfam" id="PF02686">
    <property type="entry name" value="GatC"/>
    <property type="match status" value="1"/>
</dbReference>
<accession>A0A160V7W8</accession>
<keyword evidence="1" id="KW-0436">Ligase</keyword>
<dbReference type="NCBIfam" id="TIGR00135">
    <property type="entry name" value="gatC"/>
    <property type="match status" value="1"/>
</dbReference>
<dbReference type="PANTHER" id="PTHR15004">
    <property type="entry name" value="GLUTAMYL-TRNA(GLN) AMIDOTRANSFERASE SUBUNIT C, MITOCHONDRIAL"/>
    <property type="match status" value="1"/>
</dbReference>
<dbReference type="Gene3D" id="1.10.20.60">
    <property type="entry name" value="Glu-tRNAGln amidotransferase C subunit, N-terminal domain"/>
    <property type="match status" value="1"/>
</dbReference>
<dbReference type="GO" id="GO:0070681">
    <property type="term" value="P:glutaminyl-tRNAGln biosynthesis via transamidation"/>
    <property type="evidence" value="ECO:0007669"/>
    <property type="project" value="TreeGrafter"/>
</dbReference>
<keyword evidence="1" id="KW-0808">Transferase</keyword>
<dbReference type="HAMAP" id="MF_00122">
    <property type="entry name" value="GatC"/>
    <property type="match status" value="1"/>
</dbReference>